<organism evidence="3 4">
    <name type="scientific">Natrinema ejinorense</name>
    <dbReference type="NCBI Taxonomy" id="373386"/>
    <lineage>
        <taxon>Archaea</taxon>
        <taxon>Methanobacteriati</taxon>
        <taxon>Methanobacteriota</taxon>
        <taxon>Stenosarchaea group</taxon>
        <taxon>Halobacteria</taxon>
        <taxon>Halobacteriales</taxon>
        <taxon>Natrialbaceae</taxon>
        <taxon>Natrinema</taxon>
    </lineage>
</organism>
<reference evidence="3 4" key="1">
    <citation type="submission" date="2017-09" db="EMBL/GenBank/DDBJ databases">
        <title>Genome sequences of Natrinema ejinorence JCM 13890T.</title>
        <authorList>
            <person name="Roh S.W."/>
            <person name="Kim Y.B."/>
            <person name="Kim J.Y."/>
        </authorList>
    </citation>
    <scope>NUCLEOTIDE SEQUENCE [LARGE SCALE GENOMIC DNA]</scope>
    <source>
        <strain evidence="3 4">JCM 13890</strain>
    </source>
</reference>
<feature type="region of interest" description="Disordered" evidence="1">
    <location>
        <begin position="87"/>
        <end position="108"/>
    </location>
</feature>
<protein>
    <recommendedName>
        <fullName evidence="2">Anti-CBASS protein Acb1-like N-terminal domain-containing protein</fullName>
    </recommendedName>
</protein>
<evidence type="ECO:0000313" key="4">
    <source>
        <dbReference type="Proteomes" id="UP000219689"/>
    </source>
</evidence>
<dbReference type="RefSeq" id="WP_097378257.1">
    <property type="nucleotide sequence ID" value="NZ_NXNI01000001.1"/>
</dbReference>
<dbReference type="InterPro" id="IPR024459">
    <property type="entry name" value="Acb1-like_N"/>
</dbReference>
<gene>
    <name evidence="3" type="ORF">CP557_01410</name>
</gene>
<sequence>MSTNTQHGEQPDAGDIALRANAVIDGLRWSLANELGDSGHEARDWYDTFGWPNRGNNADWDADNYYALYLRNAYAYAVVAQKPKTTWKHEPEVRDRVDQEEDAQREPTDFEKKITKLDREHDLWHYAHRVDRMAGIGRHGLLVIDYADTNGPGDFEDEFTGVENASGLDMINGYRVYPEPMIEDIEWGEPGSDRWGKPVKYQIDLGDDADAGTQDEQNTTLTVHHSRVVDVPARVLDDGETRARPRQEPVLNNILDIEKTLGSTAELSYRAADYGLNVNLDPEKVDTSGDAMDMMEEDLQNWYHGLQPFLRTKGADVNRLGGEVKDPTGIVDNNVRALSTQTGIPQRVLEGASLGELASAEKDERQYLGMIAERQRQYAEPYIARAVIQHHLDDGVLPDYEGKWFDFIWPDLTEMSEQEEADVMSTRSEVVTNLQTAVPELRGERAEEFVESGEFPEREGATANTPLDEDDPRVQESFQQFTGNAARYEAGDWVDTPDGKGLVDDAVQEGTVDGMEASSDSPVYAVIMLDEATVNFYRAGDLEATEGPDVDLEDPADDVVEANSTTGTLAGWLDILGADLTANDWSMPPSWRKAETPARVILLDAWSSMGAQFDCGGACCMGELKSERLCGALKDEALGTEAWRGGWAD</sequence>
<dbReference type="EMBL" id="NXNI01000001">
    <property type="protein sequence ID" value="PCR89309.1"/>
    <property type="molecule type" value="Genomic_DNA"/>
</dbReference>
<dbReference type="Pfam" id="PF06381">
    <property type="entry name" value="Phage_portal_3"/>
    <property type="match status" value="1"/>
</dbReference>
<dbReference type="AlphaFoldDB" id="A0A2A5QR80"/>
<feature type="region of interest" description="Disordered" evidence="1">
    <location>
        <begin position="449"/>
        <end position="471"/>
    </location>
</feature>
<dbReference type="OrthoDB" id="325606at2157"/>
<evidence type="ECO:0000259" key="2">
    <source>
        <dbReference type="Pfam" id="PF06381"/>
    </source>
</evidence>
<comment type="caution">
    <text evidence="3">The sequence shown here is derived from an EMBL/GenBank/DDBJ whole genome shotgun (WGS) entry which is preliminary data.</text>
</comment>
<evidence type="ECO:0000256" key="1">
    <source>
        <dbReference type="SAM" id="MobiDB-lite"/>
    </source>
</evidence>
<name>A0A2A5QR80_9EURY</name>
<accession>A0A2A5QR80</accession>
<keyword evidence="4" id="KW-1185">Reference proteome</keyword>
<evidence type="ECO:0000313" key="3">
    <source>
        <dbReference type="EMBL" id="PCR89309.1"/>
    </source>
</evidence>
<proteinExistence type="predicted"/>
<feature type="domain" description="Anti-CBASS protein Acb1-like N-terminal" evidence="2">
    <location>
        <begin position="65"/>
        <end position="432"/>
    </location>
</feature>
<dbReference type="Proteomes" id="UP000219689">
    <property type="component" value="Unassembled WGS sequence"/>
</dbReference>